<proteinExistence type="inferred from homology"/>
<evidence type="ECO:0000256" key="3">
    <source>
        <dbReference type="SAM" id="SignalP"/>
    </source>
</evidence>
<dbReference type="Proteomes" id="UP001603857">
    <property type="component" value="Unassembled WGS sequence"/>
</dbReference>
<protein>
    <submittedName>
        <fullName evidence="4">Uncharacterized protein</fullName>
    </submittedName>
</protein>
<feature type="signal peptide" evidence="3">
    <location>
        <begin position="1"/>
        <end position="29"/>
    </location>
</feature>
<sequence length="371" mass="40889">MLITLDIMARLRSVLFAILITLSTVSSYAARPNSNRKTLFVFGDSLFDPGNNQYLNSSSSEASTRWPYGETYFNHPTGRFSDGRLVPDFIAQFANLTILPSYLKHGAHQFTDGANFASAGGGVLAHNDSKGVINLPTQLSYFKTVVKSLQQKLGNKKSKRVLSSAVYLFSMGGNDYFGLLNQNPNVTQSYRTQYVRMVVGNLTNTLKKVHILGGRKIAFQNVGPLGCVPSNRARNAQVGGGCNEVASAMARQHNRVLSAALKKLHSTLPGFKYSIFDYYNALLDKVNNPSKFEFKEGKAACCGNGAYKAFGCGGGFSGKEKFEVCHNPSEYVWFDGAHTTERANRQLAELIWNGPPMFTEPYTVKQLFEYA</sequence>
<dbReference type="CDD" id="cd01837">
    <property type="entry name" value="SGNH_plant_lipase_like"/>
    <property type="match status" value="1"/>
</dbReference>
<accession>A0ABD1MKR9</accession>
<keyword evidence="5" id="KW-1185">Reference proteome</keyword>
<evidence type="ECO:0000256" key="1">
    <source>
        <dbReference type="ARBA" id="ARBA00008668"/>
    </source>
</evidence>
<organism evidence="4 5">
    <name type="scientific">Flemingia macrophylla</name>
    <dbReference type="NCBI Taxonomy" id="520843"/>
    <lineage>
        <taxon>Eukaryota</taxon>
        <taxon>Viridiplantae</taxon>
        <taxon>Streptophyta</taxon>
        <taxon>Embryophyta</taxon>
        <taxon>Tracheophyta</taxon>
        <taxon>Spermatophyta</taxon>
        <taxon>Magnoliopsida</taxon>
        <taxon>eudicotyledons</taxon>
        <taxon>Gunneridae</taxon>
        <taxon>Pentapetalae</taxon>
        <taxon>rosids</taxon>
        <taxon>fabids</taxon>
        <taxon>Fabales</taxon>
        <taxon>Fabaceae</taxon>
        <taxon>Papilionoideae</taxon>
        <taxon>50 kb inversion clade</taxon>
        <taxon>NPAAA clade</taxon>
        <taxon>indigoferoid/millettioid clade</taxon>
        <taxon>Phaseoleae</taxon>
        <taxon>Flemingia</taxon>
    </lineage>
</organism>
<dbReference type="InterPro" id="IPR035669">
    <property type="entry name" value="SGNH_plant_lipase-like"/>
</dbReference>
<dbReference type="InterPro" id="IPR044552">
    <property type="entry name" value="GLIP1-5/GLL25"/>
</dbReference>
<keyword evidence="2 3" id="KW-0732">Signal</keyword>
<dbReference type="Pfam" id="PF00657">
    <property type="entry name" value="Lipase_GDSL"/>
    <property type="match status" value="1"/>
</dbReference>
<comment type="caution">
    <text evidence="4">The sequence shown here is derived from an EMBL/GenBank/DDBJ whole genome shotgun (WGS) entry which is preliminary data.</text>
</comment>
<feature type="chain" id="PRO_5044847429" evidence="3">
    <location>
        <begin position="30"/>
        <end position="371"/>
    </location>
</feature>
<dbReference type="PANTHER" id="PTHR45966:SF12">
    <property type="entry name" value="GDSL ESTERASE_LIPASE 1-LIKE ISOFORM X2"/>
    <property type="match status" value="1"/>
</dbReference>
<dbReference type="InterPro" id="IPR001087">
    <property type="entry name" value="GDSL"/>
</dbReference>
<dbReference type="Gene3D" id="3.40.50.1110">
    <property type="entry name" value="SGNH hydrolase"/>
    <property type="match status" value="1"/>
</dbReference>
<evidence type="ECO:0000313" key="4">
    <source>
        <dbReference type="EMBL" id="KAL2336364.1"/>
    </source>
</evidence>
<dbReference type="InterPro" id="IPR036514">
    <property type="entry name" value="SGNH_hydro_sf"/>
</dbReference>
<dbReference type="SUPFAM" id="SSF52266">
    <property type="entry name" value="SGNH hydrolase"/>
    <property type="match status" value="1"/>
</dbReference>
<dbReference type="PANTHER" id="PTHR45966">
    <property type="entry name" value="GDSL-LIKE LIPASE/ACYLHYDROLASE"/>
    <property type="match status" value="1"/>
</dbReference>
<reference evidence="4 5" key="1">
    <citation type="submission" date="2024-08" db="EMBL/GenBank/DDBJ databases">
        <title>Insights into the chromosomal genome structure of Flemingia macrophylla.</title>
        <authorList>
            <person name="Ding Y."/>
            <person name="Zhao Y."/>
            <person name="Bi W."/>
            <person name="Wu M."/>
            <person name="Zhao G."/>
            <person name="Gong Y."/>
            <person name="Li W."/>
            <person name="Zhang P."/>
        </authorList>
    </citation>
    <scope>NUCLEOTIDE SEQUENCE [LARGE SCALE GENOMIC DNA]</scope>
    <source>
        <strain evidence="4">DYQJB</strain>
        <tissue evidence="4">Leaf</tissue>
    </source>
</reference>
<comment type="similarity">
    <text evidence="1">Belongs to the 'GDSL' lipolytic enzyme family.</text>
</comment>
<gene>
    <name evidence="4" type="ORF">Fmac_010810</name>
</gene>
<name>A0ABD1MKR9_9FABA</name>
<dbReference type="EMBL" id="JBGMDY010000004">
    <property type="protein sequence ID" value="KAL2336364.1"/>
    <property type="molecule type" value="Genomic_DNA"/>
</dbReference>
<dbReference type="AlphaFoldDB" id="A0ABD1MKR9"/>
<evidence type="ECO:0000256" key="2">
    <source>
        <dbReference type="ARBA" id="ARBA00022729"/>
    </source>
</evidence>
<evidence type="ECO:0000313" key="5">
    <source>
        <dbReference type="Proteomes" id="UP001603857"/>
    </source>
</evidence>